<feature type="compositionally biased region" description="Basic residues" evidence="1">
    <location>
        <begin position="96"/>
        <end position="105"/>
    </location>
</feature>
<gene>
    <name evidence="2" type="ORF">M440DRAFT_1009365</name>
</gene>
<sequence length="125" mass="14421">MCFARRRCLCCFAGRVATTAQPSTGKPGISAESGGGRNVGDEPHEARRLGEAGLWCKRRRLERENWRVSAREEATREARRRAKRRRDGKDVEQRRRERRKARPRGGRRDGGEEKSEEDGRQSRET</sequence>
<proteinExistence type="predicted"/>
<feature type="region of interest" description="Disordered" evidence="1">
    <location>
        <begin position="19"/>
        <end position="48"/>
    </location>
</feature>
<feature type="compositionally biased region" description="Basic and acidic residues" evidence="1">
    <location>
        <begin position="106"/>
        <end position="125"/>
    </location>
</feature>
<protein>
    <submittedName>
        <fullName evidence="2">Uncharacterized protein</fullName>
    </submittedName>
</protein>
<evidence type="ECO:0000313" key="3">
    <source>
        <dbReference type="Proteomes" id="UP000240760"/>
    </source>
</evidence>
<keyword evidence="3" id="KW-1185">Reference proteome</keyword>
<evidence type="ECO:0000256" key="1">
    <source>
        <dbReference type="SAM" id="MobiDB-lite"/>
    </source>
</evidence>
<dbReference type="AlphaFoldDB" id="A0A2T4CI22"/>
<dbReference type="Proteomes" id="UP000240760">
    <property type="component" value="Unassembled WGS sequence"/>
</dbReference>
<feature type="compositionally biased region" description="Basic and acidic residues" evidence="1">
    <location>
        <begin position="67"/>
        <end position="77"/>
    </location>
</feature>
<organism evidence="2 3">
    <name type="scientific">Trichoderma longibrachiatum ATCC 18648</name>
    <dbReference type="NCBI Taxonomy" id="983965"/>
    <lineage>
        <taxon>Eukaryota</taxon>
        <taxon>Fungi</taxon>
        <taxon>Dikarya</taxon>
        <taxon>Ascomycota</taxon>
        <taxon>Pezizomycotina</taxon>
        <taxon>Sordariomycetes</taxon>
        <taxon>Hypocreomycetidae</taxon>
        <taxon>Hypocreales</taxon>
        <taxon>Hypocreaceae</taxon>
        <taxon>Trichoderma</taxon>
    </lineage>
</organism>
<feature type="region of interest" description="Disordered" evidence="1">
    <location>
        <begin position="67"/>
        <end position="125"/>
    </location>
</feature>
<reference evidence="2 3" key="1">
    <citation type="submission" date="2016-07" db="EMBL/GenBank/DDBJ databases">
        <title>Multiple horizontal gene transfer events from other fungi enriched the ability of initially mycotrophic Trichoderma (Ascomycota) to feed on dead plant biomass.</title>
        <authorList>
            <consortium name="DOE Joint Genome Institute"/>
            <person name="Aerts A."/>
            <person name="Atanasova L."/>
            <person name="Chenthamara K."/>
            <person name="Zhang J."/>
            <person name="Grujic M."/>
            <person name="Henrissat B."/>
            <person name="Kuo A."/>
            <person name="Salamov A."/>
            <person name="Lipzen A."/>
            <person name="Labutti K."/>
            <person name="Barry K."/>
            <person name="Miao Y."/>
            <person name="Rahimi M.J."/>
            <person name="Shen Q."/>
            <person name="Grigoriev I.V."/>
            <person name="Kubicek C.P."/>
            <person name="Druzhinina I.S."/>
        </authorList>
    </citation>
    <scope>NUCLEOTIDE SEQUENCE [LARGE SCALE GENOMIC DNA]</scope>
    <source>
        <strain evidence="2 3">ATCC 18648</strain>
    </source>
</reference>
<name>A0A2T4CI22_TRILO</name>
<dbReference type="EMBL" id="KZ679126">
    <property type="protein sequence ID" value="PTB81168.1"/>
    <property type="molecule type" value="Genomic_DNA"/>
</dbReference>
<evidence type="ECO:0000313" key="2">
    <source>
        <dbReference type="EMBL" id="PTB81168.1"/>
    </source>
</evidence>
<accession>A0A2T4CI22</accession>
<feature type="compositionally biased region" description="Basic and acidic residues" evidence="1">
    <location>
        <begin position="39"/>
        <end position="48"/>
    </location>
</feature>